<dbReference type="InterPro" id="IPR011545">
    <property type="entry name" value="DEAD/DEAH_box_helicase_dom"/>
</dbReference>
<dbReference type="Pfam" id="PF00271">
    <property type="entry name" value="Helicase_C"/>
    <property type="match status" value="1"/>
</dbReference>
<dbReference type="PANTHER" id="PTHR43519">
    <property type="entry name" value="ATP-DEPENDENT RNA HELICASE HRPB"/>
    <property type="match status" value="1"/>
</dbReference>
<dbReference type="Pfam" id="PF04408">
    <property type="entry name" value="WHD_HA2"/>
    <property type="match status" value="1"/>
</dbReference>
<dbReference type="PANTHER" id="PTHR43519:SF1">
    <property type="entry name" value="ATP-DEPENDENT RNA HELICASE HRPB"/>
    <property type="match status" value="1"/>
</dbReference>
<dbReference type="InterPro" id="IPR010225">
    <property type="entry name" value="HrpB"/>
</dbReference>
<keyword evidence="2" id="KW-0378">Hydrolase</keyword>
<evidence type="ECO:0000259" key="7">
    <source>
        <dbReference type="PROSITE" id="PS51194"/>
    </source>
</evidence>
<dbReference type="InterPro" id="IPR027417">
    <property type="entry name" value="P-loop_NTPase"/>
</dbReference>
<evidence type="ECO:0000256" key="1">
    <source>
        <dbReference type="ARBA" id="ARBA00022741"/>
    </source>
</evidence>
<dbReference type="PIRSF" id="PIRSF005496">
    <property type="entry name" value="ATP_hel_hrpB"/>
    <property type="match status" value="1"/>
</dbReference>
<dbReference type="Pfam" id="PF24473">
    <property type="entry name" value="CON_HrpB"/>
    <property type="match status" value="1"/>
</dbReference>
<proteinExistence type="predicted"/>
<dbReference type="InterPro" id="IPR007502">
    <property type="entry name" value="Helicase-assoc_dom"/>
</dbReference>
<dbReference type="Pfam" id="PF08482">
    <property type="entry name" value="HrpB_C"/>
    <property type="match status" value="1"/>
</dbReference>
<accession>A0ABX7Q0F8</accession>
<dbReference type="SMART" id="SM00487">
    <property type="entry name" value="DEXDc"/>
    <property type="match status" value="1"/>
</dbReference>
<evidence type="ECO:0000259" key="6">
    <source>
        <dbReference type="PROSITE" id="PS51192"/>
    </source>
</evidence>
<dbReference type="PROSITE" id="PS51194">
    <property type="entry name" value="HELICASE_CTER"/>
    <property type="match status" value="1"/>
</dbReference>
<dbReference type="Gene3D" id="1.20.120.1080">
    <property type="match status" value="1"/>
</dbReference>
<protein>
    <submittedName>
        <fullName evidence="8">ATP-dependent helicase HrpB</fullName>
    </submittedName>
</protein>
<dbReference type="CDD" id="cd17990">
    <property type="entry name" value="DEXHc_HrpB"/>
    <property type="match status" value="1"/>
</dbReference>
<keyword evidence="3 8" id="KW-0347">Helicase</keyword>
<evidence type="ECO:0000256" key="5">
    <source>
        <dbReference type="SAM" id="MobiDB-lite"/>
    </source>
</evidence>
<feature type="domain" description="Helicase C-terminal" evidence="7">
    <location>
        <begin position="203"/>
        <end position="368"/>
    </location>
</feature>
<dbReference type="InterPro" id="IPR014001">
    <property type="entry name" value="Helicase_ATP-bd"/>
</dbReference>
<dbReference type="InterPro" id="IPR056329">
    <property type="entry name" value="CON_HrpB"/>
</dbReference>
<feature type="region of interest" description="Disordered" evidence="5">
    <location>
        <begin position="818"/>
        <end position="841"/>
    </location>
</feature>
<gene>
    <name evidence="8" type="primary">hrpB</name>
    <name evidence="8" type="ORF">JZM60_12000</name>
</gene>
<name>A0ABX7Q0F8_9BACT</name>
<organism evidence="8 9">
    <name type="scientific">Geobacter benzoatilyticus</name>
    <dbReference type="NCBI Taxonomy" id="2815309"/>
    <lineage>
        <taxon>Bacteria</taxon>
        <taxon>Pseudomonadati</taxon>
        <taxon>Thermodesulfobacteriota</taxon>
        <taxon>Desulfuromonadia</taxon>
        <taxon>Geobacterales</taxon>
        <taxon>Geobacteraceae</taxon>
        <taxon>Geobacter</taxon>
    </lineage>
</organism>
<keyword evidence="1" id="KW-0547">Nucleotide-binding</keyword>
<dbReference type="EMBL" id="CP071382">
    <property type="protein sequence ID" value="QSV44872.1"/>
    <property type="molecule type" value="Genomic_DNA"/>
</dbReference>
<keyword evidence="4" id="KW-0067">ATP-binding</keyword>
<dbReference type="Gene3D" id="3.40.50.300">
    <property type="entry name" value="P-loop containing nucleotide triphosphate hydrolases"/>
    <property type="match status" value="2"/>
</dbReference>
<dbReference type="InterPro" id="IPR049614">
    <property type="entry name" value="HrpB_DEXH"/>
</dbReference>
<dbReference type="NCBIfam" id="TIGR01970">
    <property type="entry name" value="DEAH_box_HrpB"/>
    <property type="match status" value="1"/>
</dbReference>
<dbReference type="GO" id="GO:0004386">
    <property type="term" value="F:helicase activity"/>
    <property type="evidence" value="ECO:0007669"/>
    <property type="project" value="UniProtKB-KW"/>
</dbReference>
<evidence type="ECO:0000256" key="3">
    <source>
        <dbReference type="ARBA" id="ARBA00022806"/>
    </source>
</evidence>
<dbReference type="SUPFAM" id="SSF52540">
    <property type="entry name" value="P-loop containing nucleoside triphosphate hydrolases"/>
    <property type="match status" value="1"/>
</dbReference>
<dbReference type="PROSITE" id="PS51192">
    <property type="entry name" value="HELICASE_ATP_BIND_1"/>
    <property type="match status" value="1"/>
</dbReference>
<sequence length="841" mass="91806">MPLPIDDILPQLKSSLQVRNSVVIQAPPGAGKTTRIPLALLDAPWLAGKGIIMLEPRRLAATNAARWMAATLGEDVGGTVGYTIRFDRKVSRRTRLEVVTEGVLTRRLQSDSFLDGVGAVIFDEFHERSIHADLALALCRDVQQGLREDLRIIVMSATLDAAPVAALLDDAPVITSEGRIFPVDIRYLSEDYSDPLPVAVARSVRLALAETEGDILAFLPGAGEIRRCRQLLEDGGPLPSSTAVTPLYGDLPFADQERAIVPAKHRKVVLATNIAETSLTIEGVRVVIDSGYCRRLRFDPASGLERLVTERITAASATQRAGRAGRLGPGVCYRLWTDYANRGLTPANPPEIITSDLTPLALDLAAWGVAGPASLAWLTPPPQAAYQEAQRLLVQLDAINYNGAITDTGRRMAELPVHPRLAHMLMKAAGRGLAPLACDVAAILSERDIVKNILEGGVERSESDMLLRIEMLHAWRSQRRLPSIDAAACRTVDRSAHHLRKLLKAGSGEAAGAVDGDTVALLLAWAYPDRIAMLRGGEGRRYLLAGGRGAVLSGRSVVHDEPLVVAYEVERGERGDDLIRRASVLARETLRREFADGIVRGRSVEWDDREGRVSSREEERFGALILESRPVAATAEEVRNALLEGIVRGPALSVLHWSAAARRFRARVYLMARLFPDEGWPDLSGEKLLATLGDWLGPCLDGVRRLSDVAAVDLLPPLQALLPWNLLRRLDEGAPTHLAVPSGSRIPLDYGEDGTPVLAVKLQEMFGLADTPTVAWGRVPVLIHLLSPAGRPLQVTADLRGFWNGAYQEVKKEMRGRYPKHPWPDDPWTAVPTRKTKRHGE</sequence>
<dbReference type="CDD" id="cd18791">
    <property type="entry name" value="SF2_C_RHA"/>
    <property type="match status" value="1"/>
</dbReference>
<evidence type="ECO:0000313" key="9">
    <source>
        <dbReference type="Proteomes" id="UP000663651"/>
    </source>
</evidence>
<dbReference type="Pfam" id="PF00270">
    <property type="entry name" value="DEAD"/>
    <property type="match status" value="1"/>
</dbReference>
<dbReference type="Proteomes" id="UP000663651">
    <property type="component" value="Chromosome"/>
</dbReference>
<dbReference type="InterPro" id="IPR048333">
    <property type="entry name" value="HA2_WH"/>
</dbReference>
<dbReference type="InterPro" id="IPR013689">
    <property type="entry name" value="RNA_helicase_ATP-dep_HrpB_C"/>
</dbReference>
<evidence type="ECO:0000313" key="8">
    <source>
        <dbReference type="EMBL" id="QSV44872.1"/>
    </source>
</evidence>
<keyword evidence="9" id="KW-1185">Reference proteome</keyword>
<evidence type="ECO:0000256" key="2">
    <source>
        <dbReference type="ARBA" id="ARBA00022801"/>
    </source>
</evidence>
<evidence type="ECO:0000256" key="4">
    <source>
        <dbReference type="ARBA" id="ARBA00022840"/>
    </source>
</evidence>
<reference evidence="8 9" key="1">
    <citation type="submission" date="2021-03" db="EMBL/GenBank/DDBJ databases">
        <title>Geobacter metallireducens gen. nov. sp. nov., a microorganism capable of coupling the complete oxidation of organic compounds to the reduction of iron and other metals.</title>
        <authorList>
            <person name="Li Y."/>
        </authorList>
    </citation>
    <scope>NUCLEOTIDE SEQUENCE [LARGE SCALE GENOMIC DNA]</scope>
    <source>
        <strain evidence="8 9">Jerry-YX</strain>
    </source>
</reference>
<dbReference type="InterPro" id="IPR001650">
    <property type="entry name" value="Helicase_C-like"/>
</dbReference>
<dbReference type="RefSeq" id="WP_207162686.1">
    <property type="nucleotide sequence ID" value="NZ_CP071382.1"/>
</dbReference>
<dbReference type="SMART" id="SM00490">
    <property type="entry name" value="HELICc"/>
    <property type="match status" value="1"/>
</dbReference>
<feature type="domain" description="Helicase ATP-binding" evidence="6">
    <location>
        <begin position="13"/>
        <end position="177"/>
    </location>
</feature>
<dbReference type="SMART" id="SM00847">
    <property type="entry name" value="HA2"/>
    <property type="match status" value="1"/>
</dbReference>